<dbReference type="InterPro" id="IPR003660">
    <property type="entry name" value="HAMP_dom"/>
</dbReference>
<dbReference type="Gene3D" id="1.10.287.950">
    <property type="entry name" value="Methyl-accepting chemotaxis protein"/>
    <property type="match status" value="1"/>
</dbReference>
<dbReference type="CDD" id="cd06225">
    <property type="entry name" value="HAMP"/>
    <property type="match status" value="1"/>
</dbReference>
<dbReference type="GO" id="GO:0007165">
    <property type="term" value="P:signal transduction"/>
    <property type="evidence" value="ECO:0007669"/>
    <property type="project" value="UniProtKB-KW"/>
</dbReference>
<gene>
    <name evidence="7" type="ORF">DFR34_10773</name>
</gene>
<dbReference type="InterPro" id="IPR004089">
    <property type="entry name" value="MCPsignal_dom"/>
</dbReference>
<feature type="transmembrane region" description="Helical" evidence="4">
    <location>
        <begin position="366"/>
        <end position="387"/>
    </location>
</feature>
<evidence type="ECO:0000256" key="2">
    <source>
        <dbReference type="ARBA" id="ARBA00029447"/>
    </source>
</evidence>
<protein>
    <submittedName>
        <fullName evidence="7">Methyl-accepting chemotaxis protein</fullName>
    </submittedName>
</protein>
<dbReference type="SUPFAM" id="SSF58104">
    <property type="entry name" value="Methyl-accepting chemotaxis protein (MCP) signaling domain"/>
    <property type="match status" value="1"/>
</dbReference>
<dbReference type="PANTHER" id="PTHR32089">
    <property type="entry name" value="METHYL-ACCEPTING CHEMOTAXIS PROTEIN MCPB"/>
    <property type="match status" value="1"/>
</dbReference>
<dbReference type="Proteomes" id="UP000247555">
    <property type="component" value="Unassembled WGS sequence"/>
</dbReference>
<keyword evidence="4" id="KW-0812">Transmembrane</keyword>
<dbReference type="Pfam" id="PF00672">
    <property type="entry name" value="HAMP"/>
    <property type="match status" value="1"/>
</dbReference>
<keyword evidence="8" id="KW-1185">Reference proteome</keyword>
<dbReference type="SMART" id="SM00304">
    <property type="entry name" value="HAMP"/>
    <property type="match status" value="1"/>
</dbReference>
<dbReference type="AlphaFoldDB" id="A0A318LCG6"/>
<evidence type="ECO:0000313" key="8">
    <source>
        <dbReference type="Proteomes" id="UP000247555"/>
    </source>
</evidence>
<dbReference type="PANTHER" id="PTHR32089:SF112">
    <property type="entry name" value="LYSOZYME-LIKE PROTEIN-RELATED"/>
    <property type="match status" value="1"/>
</dbReference>
<dbReference type="InterPro" id="IPR004090">
    <property type="entry name" value="Chemotax_Me-accpt_rcpt"/>
</dbReference>
<comment type="caution">
    <text evidence="7">The sequence shown here is derived from an EMBL/GenBank/DDBJ whole genome shotgun (WGS) entry which is preliminary data.</text>
</comment>
<dbReference type="GO" id="GO:0004888">
    <property type="term" value="F:transmembrane signaling receptor activity"/>
    <property type="evidence" value="ECO:0007669"/>
    <property type="project" value="InterPro"/>
</dbReference>
<dbReference type="RefSeq" id="WP_245906833.1">
    <property type="nucleotide sequence ID" value="NZ_QJKI01000007.1"/>
</dbReference>
<evidence type="ECO:0000256" key="4">
    <source>
        <dbReference type="SAM" id="Phobius"/>
    </source>
</evidence>
<evidence type="ECO:0000256" key="1">
    <source>
        <dbReference type="ARBA" id="ARBA00023224"/>
    </source>
</evidence>
<keyword evidence="4" id="KW-0472">Membrane</keyword>
<dbReference type="CDD" id="cd11386">
    <property type="entry name" value="MCP_signal"/>
    <property type="match status" value="1"/>
</dbReference>
<evidence type="ECO:0000313" key="7">
    <source>
        <dbReference type="EMBL" id="PXX79317.1"/>
    </source>
</evidence>
<dbReference type="SMART" id="SM00283">
    <property type="entry name" value="MA"/>
    <property type="match status" value="1"/>
</dbReference>
<keyword evidence="4" id="KW-1133">Transmembrane helix</keyword>
<feature type="transmembrane region" description="Helical" evidence="4">
    <location>
        <begin position="341"/>
        <end position="360"/>
    </location>
</feature>
<dbReference type="EMBL" id="QJKI01000007">
    <property type="protein sequence ID" value="PXX79317.1"/>
    <property type="molecule type" value="Genomic_DNA"/>
</dbReference>
<dbReference type="GO" id="GO:0006935">
    <property type="term" value="P:chemotaxis"/>
    <property type="evidence" value="ECO:0007669"/>
    <property type="project" value="InterPro"/>
</dbReference>
<dbReference type="Gene3D" id="3.30.450.20">
    <property type="entry name" value="PAS domain"/>
    <property type="match status" value="1"/>
</dbReference>
<dbReference type="PROSITE" id="PS50111">
    <property type="entry name" value="CHEMOTAXIS_TRANSDUC_2"/>
    <property type="match status" value="1"/>
</dbReference>
<reference evidence="7 8" key="1">
    <citation type="submission" date="2018-05" db="EMBL/GenBank/DDBJ databases">
        <title>Genomic Encyclopedia of Type Strains, Phase IV (KMG-IV): sequencing the most valuable type-strain genomes for metagenomic binning, comparative biology and taxonomic classification.</title>
        <authorList>
            <person name="Goeker M."/>
        </authorList>
    </citation>
    <scope>NUCLEOTIDE SEQUENCE [LARGE SCALE GENOMIC DNA]</scope>
    <source>
        <strain evidence="7 8">DSM 29661</strain>
    </source>
</reference>
<evidence type="ECO:0000259" key="5">
    <source>
        <dbReference type="PROSITE" id="PS50111"/>
    </source>
</evidence>
<sequence length="712" mass="79234">MALASMRMALSDRERRWLPWLGKTGKLSMRWATFLNRHRLEGLEQSFTGIAETRVNILQQWAQEQWQHLDALADQLAEGMPQVDADILRFRHQLADAFSELFVIDARGVVLASTASNREGRQDLPAAAVARGVQQRFLHGPYVDPVTLALGPSTSKFHDAVTLMFYQPLLQNGQPVGAVCGRVPNDVVSDLIQREAGHIFHESGDNYLFMAKSAFDPNIAPGTALSRSRFEDKTFSLGDNLKDGIRTAWGVVRVQQHTEFELVFNDPATGQLHPGVRETIRCGENLFVTYPGYSDYRHIPVIGRGVTFQLPGSPDTWGMMCEADLEEVYRHRTISYRLTRLYITTMLITWAAASGMDAVFDLDLHYRSAVALMAHLFGAWLFLTFGTRKLTNRFRQMIRMVRTIAEGGGDLRQRLDRSTGRTDELTVMAQWFNSFIDNLEGIVRRVIHTSNELSTTNQVMQRGHQDTRDTTHSVLGLMDDMFASLAGQMREIDAANLSAVEMKRLMQEMMEAASQQVSLVRQRSQGIRDSVAESSRTLTQLETSTVEIGRVVGVISEIADQTNLLALNAAIEAARAGEQGRGFAVVADEVRKLAERTSKATGEIRGMIEGVQTQAHGAVQSMGVGMREMEEGLKLAEETASDNGEVHRLVEQLFHAIDGIAATSRAHNDKVKQVSDATQSTSQVLAETGHTTQQTLFASNRLQQLVNQFKVG</sequence>
<evidence type="ECO:0000259" key="6">
    <source>
        <dbReference type="PROSITE" id="PS50885"/>
    </source>
</evidence>
<dbReference type="GO" id="GO:0016020">
    <property type="term" value="C:membrane"/>
    <property type="evidence" value="ECO:0007669"/>
    <property type="project" value="InterPro"/>
</dbReference>
<name>A0A318LCG6_9NEIS</name>
<evidence type="ECO:0000256" key="3">
    <source>
        <dbReference type="PROSITE-ProRule" id="PRU00284"/>
    </source>
</evidence>
<dbReference type="PRINTS" id="PR00260">
    <property type="entry name" value="CHEMTRNSDUCR"/>
</dbReference>
<dbReference type="Pfam" id="PF00015">
    <property type="entry name" value="MCPsignal"/>
    <property type="match status" value="1"/>
</dbReference>
<dbReference type="PROSITE" id="PS50885">
    <property type="entry name" value="HAMP"/>
    <property type="match status" value="1"/>
</dbReference>
<accession>A0A318LCG6</accession>
<keyword evidence="1 3" id="KW-0807">Transducer</keyword>
<organism evidence="7 8">
    <name type="scientific">Rivihabitans pingtungensis</name>
    <dbReference type="NCBI Taxonomy" id="1054498"/>
    <lineage>
        <taxon>Bacteria</taxon>
        <taxon>Pseudomonadati</taxon>
        <taxon>Pseudomonadota</taxon>
        <taxon>Betaproteobacteria</taxon>
        <taxon>Neisseriales</taxon>
        <taxon>Aquaspirillaceae</taxon>
        <taxon>Rivihabitans</taxon>
    </lineage>
</organism>
<comment type="similarity">
    <text evidence="2">Belongs to the methyl-accepting chemotaxis (MCP) protein family.</text>
</comment>
<feature type="domain" description="HAMP" evidence="6">
    <location>
        <begin position="388"/>
        <end position="444"/>
    </location>
</feature>
<proteinExistence type="inferred from homology"/>
<feature type="domain" description="Methyl-accepting transducer" evidence="5">
    <location>
        <begin position="442"/>
        <end position="682"/>
    </location>
</feature>